<protein>
    <recommendedName>
        <fullName evidence="11">Replication restart protein PriA</fullName>
    </recommendedName>
    <alternativeName>
        <fullName evidence="11">ATP-dependent DNA helicase PriA</fullName>
        <ecNumber evidence="11">5.6.2.4</ecNumber>
    </alternativeName>
    <alternativeName>
        <fullName evidence="11">DNA 3'-5' helicase PriA</fullName>
    </alternativeName>
</protein>
<dbReference type="InterPro" id="IPR014001">
    <property type="entry name" value="Helicase_ATP-bd"/>
</dbReference>
<dbReference type="EC" id="5.6.2.4" evidence="11"/>
<dbReference type="InterPro" id="IPR041236">
    <property type="entry name" value="PriA_C"/>
</dbReference>
<evidence type="ECO:0000256" key="10">
    <source>
        <dbReference type="ARBA" id="ARBA00023235"/>
    </source>
</evidence>
<comment type="subunit">
    <text evidence="11">Component of the replication restart primosome.</text>
</comment>
<keyword evidence="15" id="KW-1185">Reference proteome</keyword>
<evidence type="ECO:0000256" key="6">
    <source>
        <dbReference type="ARBA" id="ARBA00022806"/>
    </source>
</evidence>
<dbReference type="Pfam" id="PF17764">
    <property type="entry name" value="PriA_3primeBD"/>
    <property type="match status" value="1"/>
</dbReference>
<evidence type="ECO:0000259" key="13">
    <source>
        <dbReference type="PROSITE" id="PS51194"/>
    </source>
</evidence>
<feature type="domain" description="Helicase ATP-binding" evidence="12">
    <location>
        <begin position="283"/>
        <end position="449"/>
    </location>
</feature>
<accession>A0ABS4GB23</accession>
<evidence type="ECO:0000259" key="12">
    <source>
        <dbReference type="PROSITE" id="PS51192"/>
    </source>
</evidence>
<dbReference type="NCBIfam" id="TIGR00595">
    <property type="entry name" value="priA"/>
    <property type="match status" value="1"/>
</dbReference>
<feature type="binding site" evidence="11">
    <location>
        <position position="514"/>
    </location>
    <ligand>
        <name>Zn(2+)</name>
        <dbReference type="ChEBI" id="CHEBI:29105"/>
        <label>1</label>
    </ligand>
</feature>
<dbReference type="InterPro" id="IPR005259">
    <property type="entry name" value="PriA"/>
</dbReference>
<feature type="binding site" evidence="11">
    <location>
        <position position="523"/>
    </location>
    <ligand>
        <name>Zn(2+)</name>
        <dbReference type="ChEBI" id="CHEBI:29105"/>
        <label>2</label>
    </ligand>
</feature>
<evidence type="ECO:0000256" key="9">
    <source>
        <dbReference type="ARBA" id="ARBA00023125"/>
    </source>
</evidence>
<evidence type="ECO:0000256" key="5">
    <source>
        <dbReference type="ARBA" id="ARBA00022801"/>
    </source>
</evidence>
<dbReference type="InterPro" id="IPR040498">
    <property type="entry name" value="PriA_CRR"/>
</dbReference>
<feature type="binding site" evidence="11">
    <location>
        <position position="541"/>
    </location>
    <ligand>
        <name>Zn(2+)</name>
        <dbReference type="ChEBI" id="CHEBI:29105"/>
        <label>2</label>
    </ligand>
</feature>
<dbReference type="Pfam" id="PF00271">
    <property type="entry name" value="Helicase_C"/>
    <property type="match status" value="1"/>
</dbReference>
<dbReference type="Proteomes" id="UP001519342">
    <property type="component" value="Unassembled WGS sequence"/>
</dbReference>
<reference evidence="14 15" key="1">
    <citation type="submission" date="2021-03" db="EMBL/GenBank/DDBJ databases">
        <title>Genomic Encyclopedia of Type Strains, Phase IV (KMG-IV): sequencing the most valuable type-strain genomes for metagenomic binning, comparative biology and taxonomic classification.</title>
        <authorList>
            <person name="Goeker M."/>
        </authorList>
    </citation>
    <scope>NUCLEOTIDE SEQUENCE [LARGE SCALE GENOMIC DNA]</scope>
    <source>
        <strain evidence="14 15">DSM 24004</strain>
    </source>
</reference>
<dbReference type="Pfam" id="PF04851">
    <property type="entry name" value="ResIII"/>
    <property type="match status" value="1"/>
</dbReference>
<name>A0ABS4GB23_9FIRM</name>
<dbReference type="PROSITE" id="PS51194">
    <property type="entry name" value="HELICASE_CTER"/>
    <property type="match status" value="1"/>
</dbReference>
<keyword evidence="10 11" id="KW-0413">Isomerase</keyword>
<evidence type="ECO:0000256" key="7">
    <source>
        <dbReference type="ARBA" id="ARBA00022833"/>
    </source>
</evidence>
<evidence type="ECO:0000313" key="15">
    <source>
        <dbReference type="Proteomes" id="UP001519342"/>
    </source>
</evidence>
<evidence type="ECO:0000256" key="11">
    <source>
        <dbReference type="HAMAP-Rule" id="MF_00983"/>
    </source>
</evidence>
<dbReference type="RefSeq" id="WP_209510639.1">
    <property type="nucleotide sequence ID" value="NZ_JAGGKS010000002.1"/>
</dbReference>
<sequence>MIKSYAKVILNNNSKSTDQIYTYGIDEELENRIQVGKRVKVNFGKNKHIIDAVVISISANCDISKNRIKPIIEIIDDEPIIKEEMIRLCLWIRERYVCKFSDVIRLMVPSMIKYEHNIFVKVVDTGFCEIGLNRKENELLEIIKKGKIELGKLKKNYLNNDLYSLLDSLKEKNIIEIENKEKLNYKRSYEKIISLKDSNKNLEQYNINKTQNQINILNYLKEFGKVNIKKLVSDLSISASVVNNLIKKDILLCESVLYDIDESNFELEHKITLNKEQQNAVDKVINQDDKVFLLHGVTGSGKTEVYMEIIEHYQKENKQSIMLVPEISLTTQTIERFKKRFGNKIAVFHSRLSKKEKYIEWNKVYNKEVYIVVGARSALFAPIRDIGAIIIDEEHEDSYKSSTSPKYDAIEVAIKMSSILNAKVVLGTATPSLSTYHMVMKGQIELIEMKNRVKNAIMPQIDIVDMSEELNKGNNTIISELLYRNIKKSLEKKEQVILFLNKRGYSGFVSCKKCGHAIRCDKCDVSMTYHVKGNMLRCHYCGRTKKMIIKCPKCGSEKIEQFGAGTQHVEILVKHLFPNAVTERMDVDSMSNKDSYEKIYNNFKGGKIDILIGTQMLAKGFDFPEVTTVGVLSADAILNLPFYNASEKTFQLLTQVSGRAGRGDKRGRVFIQTFEPQNYIINAAKNNDYNLFINEEMKLRKEFAFPPFVNIINICMISVNEEKVIETALQKYNELSDSVQEMVQERKLLLYKPIPHAIYKVNNEYRINLFIKVSNYALGSLKKIIRAIYMEKDIENIKISININTDTI</sequence>
<dbReference type="SUPFAM" id="SSF52540">
    <property type="entry name" value="P-loop containing nucleoside triphosphate hydrolases"/>
    <property type="match status" value="2"/>
</dbReference>
<keyword evidence="7 11" id="KW-0862">Zinc</keyword>
<evidence type="ECO:0000256" key="4">
    <source>
        <dbReference type="ARBA" id="ARBA00022741"/>
    </source>
</evidence>
<dbReference type="InterPro" id="IPR001650">
    <property type="entry name" value="Helicase_C-like"/>
</dbReference>
<evidence type="ECO:0000256" key="3">
    <source>
        <dbReference type="ARBA" id="ARBA00022723"/>
    </source>
</evidence>
<evidence type="ECO:0000256" key="2">
    <source>
        <dbReference type="ARBA" id="ARBA00022705"/>
    </source>
</evidence>
<proteinExistence type="inferred from homology"/>
<dbReference type="InterPro" id="IPR027417">
    <property type="entry name" value="P-loop_NTPase"/>
</dbReference>
<comment type="catalytic activity">
    <reaction evidence="11">
        <text>Couples ATP hydrolysis with the unwinding of duplex DNA by translocating in the 3'-5' direction.</text>
        <dbReference type="EC" id="5.6.2.4"/>
    </reaction>
</comment>
<keyword evidence="3 11" id="KW-0479">Metal-binding</keyword>
<organism evidence="14 15">
    <name type="scientific">Sedimentibacter acidaminivorans</name>
    <dbReference type="NCBI Taxonomy" id="913099"/>
    <lineage>
        <taxon>Bacteria</taxon>
        <taxon>Bacillati</taxon>
        <taxon>Bacillota</taxon>
        <taxon>Tissierellia</taxon>
        <taxon>Sedimentibacter</taxon>
    </lineage>
</organism>
<dbReference type="PROSITE" id="PS51192">
    <property type="entry name" value="HELICASE_ATP_BIND_1"/>
    <property type="match status" value="1"/>
</dbReference>
<dbReference type="PANTHER" id="PTHR30580:SF0">
    <property type="entry name" value="PRIMOSOMAL PROTEIN N"/>
    <property type="match status" value="1"/>
</dbReference>
<dbReference type="NCBIfam" id="NF004066">
    <property type="entry name" value="PRK05580.1-3"/>
    <property type="match status" value="1"/>
</dbReference>
<evidence type="ECO:0000256" key="8">
    <source>
        <dbReference type="ARBA" id="ARBA00022840"/>
    </source>
</evidence>
<feature type="binding site" evidence="11">
    <location>
        <position position="554"/>
    </location>
    <ligand>
        <name>Zn(2+)</name>
        <dbReference type="ChEBI" id="CHEBI:29105"/>
        <label>1</label>
    </ligand>
</feature>
<feature type="binding site" evidence="11">
    <location>
        <position position="520"/>
    </location>
    <ligand>
        <name>Zn(2+)</name>
        <dbReference type="ChEBI" id="CHEBI:29105"/>
        <label>2</label>
    </ligand>
</feature>
<keyword evidence="1 11" id="KW-0639">Primosome</keyword>
<evidence type="ECO:0000313" key="14">
    <source>
        <dbReference type="EMBL" id="MBP1924877.1"/>
    </source>
</evidence>
<comment type="function">
    <text evidence="11">Initiates the restart of stalled replication forks, which reloads the replicative helicase on sites other than the origin of replication. Recognizes and binds to abandoned replication forks and remodels them to uncover a helicase loading site. Promotes assembly of the primosome at these replication forks.</text>
</comment>
<dbReference type="Gene3D" id="3.40.50.300">
    <property type="entry name" value="P-loop containing nucleotide triphosphate hydrolases"/>
    <property type="match status" value="2"/>
</dbReference>
<dbReference type="PANTHER" id="PTHR30580">
    <property type="entry name" value="PRIMOSOMAL PROTEIN N"/>
    <property type="match status" value="1"/>
</dbReference>
<dbReference type="Pfam" id="PF18319">
    <property type="entry name" value="Zn_ribbon_PriA"/>
    <property type="match status" value="1"/>
</dbReference>
<feature type="domain" description="Helicase C-terminal" evidence="13">
    <location>
        <begin position="543"/>
        <end position="700"/>
    </location>
</feature>
<keyword evidence="5 11" id="KW-0378">Hydrolase</keyword>
<dbReference type="GO" id="GO:0016787">
    <property type="term" value="F:hydrolase activity"/>
    <property type="evidence" value="ECO:0007669"/>
    <property type="project" value="UniProtKB-KW"/>
</dbReference>
<dbReference type="CDD" id="cd18804">
    <property type="entry name" value="SF2_C_priA"/>
    <property type="match status" value="1"/>
</dbReference>
<dbReference type="SMART" id="SM00490">
    <property type="entry name" value="HELICc"/>
    <property type="match status" value="1"/>
</dbReference>
<comment type="similarity">
    <text evidence="11">Belongs to the helicase family. PriA subfamily.</text>
</comment>
<dbReference type="HAMAP" id="MF_00983">
    <property type="entry name" value="PriA"/>
    <property type="match status" value="1"/>
</dbReference>
<dbReference type="SMART" id="SM00487">
    <property type="entry name" value="DEXDc"/>
    <property type="match status" value="1"/>
</dbReference>
<dbReference type="InterPro" id="IPR041222">
    <property type="entry name" value="PriA_3primeBD"/>
</dbReference>
<feature type="binding site" evidence="11">
    <location>
        <position position="511"/>
    </location>
    <ligand>
        <name>Zn(2+)</name>
        <dbReference type="ChEBI" id="CHEBI:29105"/>
        <label>1</label>
    </ligand>
</feature>
<comment type="caution">
    <text evidence="14">The sequence shown here is derived from an EMBL/GenBank/DDBJ whole genome shotgun (WGS) entry which is preliminary data.</text>
</comment>
<dbReference type="Gene3D" id="3.40.1440.60">
    <property type="entry name" value="PriA, 3(prime) DNA-binding domain"/>
    <property type="match status" value="1"/>
</dbReference>
<dbReference type="Pfam" id="PF18074">
    <property type="entry name" value="PriA_C"/>
    <property type="match status" value="1"/>
</dbReference>
<feature type="binding site" evidence="11">
    <location>
        <position position="551"/>
    </location>
    <ligand>
        <name>Zn(2+)</name>
        <dbReference type="ChEBI" id="CHEBI:29105"/>
        <label>1</label>
    </ligand>
</feature>
<keyword evidence="9 11" id="KW-0238">DNA-binding</keyword>
<dbReference type="InterPro" id="IPR042115">
    <property type="entry name" value="PriA_3primeBD_sf"/>
</dbReference>
<dbReference type="EMBL" id="JAGGKS010000002">
    <property type="protein sequence ID" value="MBP1924877.1"/>
    <property type="molecule type" value="Genomic_DNA"/>
</dbReference>
<keyword evidence="4 11" id="KW-0547">Nucleotide-binding</keyword>
<evidence type="ECO:0000256" key="1">
    <source>
        <dbReference type="ARBA" id="ARBA00022515"/>
    </source>
</evidence>
<keyword evidence="2 11" id="KW-0235">DNA replication</keyword>
<keyword evidence="8 11" id="KW-0067">ATP-binding</keyword>
<dbReference type="InterPro" id="IPR006935">
    <property type="entry name" value="Helicase/UvrB_N"/>
</dbReference>
<comment type="catalytic activity">
    <reaction evidence="11">
        <text>ATP + H2O = ADP + phosphate + H(+)</text>
        <dbReference type="Rhea" id="RHEA:13065"/>
        <dbReference type="ChEBI" id="CHEBI:15377"/>
        <dbReference type="ChEBI" id="CHEBI:15378"/>
        <dbReference type="ChEBI" id="CHEBI:30616"/>
        <dbReference type="ChEBI" id="CHEBI:43474"/>
        <dbReference type="ChEBI" id="CHEBI:456216"/>
        <dbReference type="EC" id="5.6.2.4"/>
    </reaction>
</comment>
<keyword evidence="6 11" id="KW-0347">Helicase</keyword>
<dbReference type="CDD" id="cd17929">
    <property type="entry name" value="DEXHc_priA"/>
    <property type="match status" value="1"/>
</dbReference>
<gene>
    <name evidence="11" type="primary">priA</name>
    <name evidence="14" type="ORF">J2Z76_000734</name>
</gene>
<comment type="cofactor">
    <cofactor evidence="11">
        <name>Zn(2+)</name>
        <dbReference type="ChEBI" id="CHEBI:29105"/>
    </cofactor>
    <text evidence="11">Binds 2 zinc ions per subunit.</text>
</comment>
<feature type="binding site" evidence="11">
    <location>
        <position position="538"/>
    </location>
    <ligand>
        <name>Zn(2+)</name>
        <dbReference type="ChEBI" id="CHEBI:29105"/>
        <label>2</label>
    </ligand>
</feature>